<keyword evidence="13" id="KW-1185">Reference proteome</keyword>
<name>A0ABT9IWL1_9BACL</name>
<feature type="domain" description="V-ATPase proteolipid subunit C-like" evidence="11">
    <location>
        <begin position="12"/>
        <end position="74"/>
    </location>
</feature>
<gene>
    <name evidence="12" type="ORF">Q5Y73_06540</name>
</gene>
<keyword evidence="6" id="KW-0813">Transport</keyword>
<dbReference type="EMBL" id="JAVAMP010000002">
    <property type="protein sequence ID" value="MDP5273754.1"/>
    <property type="molecule type" value="Genomic_DNA"/>
</dbReference>
<evidence type="ECO:0000256" key="3">
    <source>
        <dbReference type="ARBA" id="ARBA00022692"/>
    </source>
</evidence>
<dbReference type="InterPro" id="IPR035921">
    <property type="entry name" value="F/V-ATP_Csub_sf"/>
</dbReference>
<comment type="subcellular location">
    <subcellularLocation>
        <location evidence="1">Membrane</location>
        <topology evidence="1">Multi-pass membrane protein</topology>
    </subcellularLocation>
</comment>
<dbReference type="InterPro" id="IPR038662">
    <property type="entry name" value="ATP_synth_F0_csu_sf"/>
</dbReference>
<evidence type="ECO:0000256" key="4">
    <source>
        <dbReference type="ARBA" id="ARBA00022781"/>
    </source>
</evidence>
<dbReference type="Proteomes" id="UP001231941">
    <property type="component" value="Unassembled WGS sequence"/>
</dbReference>
<evidence type="ECO:0000256" key="10">
    <source>
        <dbReference type="SAM" id="Phobius"/>
    </source>
</evidence>
<protein>
    <recommendedName>
        <fullName evidence="8">ATP synthase F(0) sector subunit c</fullName>
    </recommendedName>
    <alternativeName>
        <fullName evidence="9">F-type ATPase subunit c</fullName>
    </alternativeName>
</protein>
<evidence type="ECO:0000256" key="6">
    <source>
        <dbReference type="ARBA" id="ARBA00023065"/>
    </source>
</evidence>
<keyword evidence="4" id="KW-0375">Hydrogen ion transport</keyword>
<reference evidence="12 13" key="1">
    <citation type="submission" date="2023-08" db="EMBL/GenBank/DDBJ databases">
        <authorList>
            <person name="Park J.-S."/>
        </authorList>
    </citation>
    <scope>NUCLEOTIDE SEQUENCE [LARGE SCALE GENOMIC DNA]</scope>
    <source>
        <strain evidence="12 13">2205SS18-9</strain>
    </source>
</reference>
<evidence type="ECO:0000256" key="2">
    <source>
        <dbReference type="ARBA" id="ARBA00006704"/>
    </source>
</evidence>
<comment type="caution">
    <text evidence="12">The sequence shown here is derived from an EMBL/GenBank/DDBJ whole genome shotgun (WGS) entry which is preliminary data.</text>
</comment>
<dbReference type="RefSeq" id="WP_305991056.1">
    <property type="nucleotide sequence ID" value="NZ_JAVAMP010000002.1"/>
</dbReference>
<dbReference type="InterPro" id="IPR002379">
    <property type="entry name" value="ATPase_proteolipid_c-like_dom"/>
</dbReference>
<dbReference type="InterPro" id="IPR000454">
    <property type="entry name" value="ATP_synth_F0_csu"/>
</dbReference>
<sequence>MNKYFLKGLAALGSGIAILGGLGAAIGIGNATAFAVEAIARQPEVADQITVTLLLGNLFMLTTVLASFTVSILLLKIAKE</sequence>
<keyword evidence="7 10" id="KW-0472">Membrane</keyword>
<dbReference type="SUPFAM" id="SSF81333">
    <property type="entry name" value="F1F0 ATP synthase subunit C"/>
    <property type="match status" value="1"/>
</dbReference>
<feature type="transmembrane region" description="Helical" evidence="10">
    <location>
        <begin position="51"/>
        <end position="75"/>
    </location>
</feature>
<evidence type="ECO:0000256" key="1">
    <source>
        <dbReference type="ARBA" id="ARBA00004141"/>
    </source>
</evidence>
<keyword evidence="6" id="KW-0406">Ion transport</keyword>
<accession>A0ABT9IWL1</accession>
<evidence type="ECO:0000256" key="5">
    <source>
        <dbReference type="ARBA" id="ARBA00022989"/>
    </source>
</evidence>
<dbReference type="PRINTS" id="PR00124">
    <property type="entry name" value="ATPASEC"/>
</dbReference>
<evidence type="ECO:0000256" key="9">
    <source>
        <dbReference type="ARBA" id="ARBA00032887"/>
    </source>
</evidence>
<evidence type="ECO:0000313" key="12">
    <source>
        <dbReference type="EMBL" id="MDP5273754.1"/>
    </source>
</evidence>
<keyword evidence="3 10" id="KW-0812">Transmembrane</keyword>
<evidence type="ECO:0000313" key="13">
    <source>
        <dbReference type="Proteomes" id="UP001231941"/>
    </source>
</evidence>
<keyword evidence="5 10" id="KW-1133">Transmembrane helix</keyword>
<comment type="similarity">
    <text evidence="2">Belongs to the ATPase C chain family.</text>
</comment>
<organism evidence="12 13">
    <name type="scientific">Chengkuizengella axinellae</name>
    <dbReference type="NCBI Taxonomy" id="3064388"/>
    <lineage>
        <taxon>Bacteria</taxon>
        <taxon>Bacillati</taxon>
        <taxon>Bacillota</taxon>
        <taxon>Bacilli</taxon>
        <taxon>Bacillales</taxon>
        <taxon>Paenibacillaceae</taxon>
        <taxon>Chengkuizengella</taxon>
    </lineage>
</organism>
<dbReference type="Gene3D" id="1.20.20.10">
    <property type="entry name" value="F1F0 ATP synthase subunit C"/>
    <property type="match status" value="1"/>
</dbReference>
<evidence type="ECO:0000259" key="11">
    <source>
        <dbReference type="Pfam" id="PF00137"/>
    </source>
</evidence>
<dbReference type="CDD" id="cd18121">
    <property type="entry name" value="ATP-synt_Fo_c"/>
    <property type="match status" value="1"/>
</dbReference>
<dbReference type="Pfam" id="PF00137">
    <property type="entry name" value="ATP-synt_C"/>
    <property type="match status" value="1"/>
</dbReference>
<proteinExistence type="inferred from homology"/>
<evidence type="ECO:0000256" key="8">
    <source>
        <dbReference type="ARBA" id="ARBA00032200"/>
    </source>
</evidence>
<evidence type="ECO:0000256" key="7">
    <source>
        <dbReference type="ARBA" id="ARBA00023136"/>
    </source>
</evidence>